<organism evidence="6 7">
    <name type="scientific">Streptomyces pyxinae</name>
    <dbReference type="NCBI Taxonomy" id="2970734"/>
    <lineage>
        <taxon>Bacteria</taxon>
        <taxon>Bacillati</taxon>
        <taxon>Actinomycetota</taxon>
        <taxon>Actinomycetes</taxon>
        <taxon>Kitasatosporales</taxon>
        <taxon>Streptomycetaceae</taxon>
        <taxon>Streptomyces</taxon>
    </lineage>
</organism>
<name>A0ABT2CJJ7_9ACTN</name>
<protein>
    <submittedName>
        <fullName evidence="6">SMP-30/gluconolactonase/LRE family protein</fullName>
    </submittedName>
</protein>
<reference evidence="6" key="1">
    <citation type="submission" date="2022-08" db="EMBL/GenBank/DDBJ databases">
        <authorList>
            <person name="Somphong A."/>
            <person name="Phongsopitanun W."/>
        </authorList>
    </citation>
    <scope>NUCLEOTIDE SEQUENCE</scope>
    <source>
        <strain evidence="6">LP05-1</strain>
    </source>
</reference>
<keyword evidence="7" id="KW-1185">Reference proteome</keyword>
<accession>A0ABT2CJJ7</accession>
<feature type="compositionally biased region" description="Low complexity" evidence="4">
    <location>
        <begin position="325"/>
        <end position="343"/>
    </location>
</feature>
<comment type="caution">
    <text evidence="6">The sequence shown here is derived from an EMBL/GenBank/DDBJ whole genome shotgun (WGS) entry which is preliminary data.</text>
</comment>
<evidence type="ECO:0000256" key="2">
    <source>
        <dbReference type="ARBA" id="ARBA00022553"/>
    </source>
</evidence>
<evidence type="ECO:0000256" key="3">
    <source>
        <dbReference type="ARBA" id="ARBA00023180"/>
    </source>
</evidence>
<proteinExistence type="inferred from homology"/>
<dbReference type="Proteomes" id="UP001431313">
    <property type="component" value="Unassembled WGS sequence"/>
</dbReference>
<feature type="region of interest" description="Disordered" evidence="4">
    <location>
        <begin position="305"/>
        <end position="352"/>
    </location>
</feature>
<dbReference type="SUPFAM" id="SSF63829">
    <property type="entry name" value="Calcium-dependent phosphotriesterase"/>
    <property type="match status" value="1"/>
</dbReference>
<evidence type="ECO:0000256" key="1">
    <source>
        <dbReference type="ARBA" id="ARBA00009191"/>
    </source>
</evidence>
<dbReference type="Pfam" id="PF20067">
    <property type="entry name" value="SSL_N"/>
    <property type="match status" value="1"/>
</dbReference>
<evidence type="ECO:0000256" key="4">
    <source>
        <dbReference type="SAM" id="MobiDB-lite"/>
    </source>
</evidence>
<comment type="similarity">
    <text evidence="1">Belongs to the strictosidine synthase family.</text>
</comment>
<keyword evidence="2" id="KW-0597">Phosphoprotein</keyword>
<dbReference type="PANTHER" id="PTHR10426:SF88">
    <property type="entry name" value="ADIPOCYTE PLASMA MEMBRANE-ASSOCIATED PROTEIN HEMOMUCIN-RELATED"/>
    <property type="match status" value="1"/>
</dbReference>
<dbReference type="RefSeq" id="WP_258788149.1">
    <property type="nucleotide sequence ID" value="NZ_JANUGQ010000011.1"/>
</dbReference>
<evidence type="ECO:0000259" key="5">
    <source>
        <dbReference type="Pfam" id="PF03088"/>
    </source>
</evidence>
<dbReference type="PANTHER" id="PTHR10426">
    <property type="entry name" value="STRICTOSIDINE SYNTHASE-RELATED"/>
    <property type="match status" value="1"/>
</dbReference>
<dbReference type="Gene3D" id="2.120.10.30">
    <property type="entry name" value="TolB, C-terminal domain"/>
    <property type="match status" value="1"/>
</dbReference>
<evidence type="ECO:0000313" key="7">
    <source>
        <dbReference type="Proteomes" id="UP001431313"/>
    </source>
</evidence>
<sequence>MPSLRLLPIGGEGPEHVLADGRGGLLTGVADGRVLRVAPVTGRVSALARTGGRPMGMAFAPDGTLLVCDAERGLLTVDLRSGTARTALTRADGRPLRLCSNVTVARDGTVYLTDSSARYALPHWPWDILEHSGTGRLIRWRPGERPETLLSGLHFANGVVLAPDESYAVVAESGAYRLTRLWLTGPRSGRAEPLADQLPGFPDNLTAGPDGLVWAALAGPRDPLVDFLHRSRPGLRRALGVLPTRALPRPRPSAWAVAVDATGRVVRDVRRPAGRFRMTTSVCPLGGRLCLGSLLGSHLAVLEDAGGTGNPGGPGNPEDTENAEVTEVTENAEAATQPAARAADGVSPDSGP</sequence>
<dbReference type="EMBL" id="JANUGQ010000011">
    <property type="protein sequence ID" value="MCS0636886.1"/>
    <property type="molecule type" value="Genomic_DNA"/>
</dbReference>
<gene>
    <name evidence="6" type="ORF">NX801_14705</name>
</gene>
<dbReference type="Pfam" id="PF03088">
    <property type="entry name" value="Str_synth"/>
    <property type="match status" value="1"/>
</dbReference>
<evidence type="ECO:0000313" key="6">
    <source>
        <dbReference type="EMBL" id="MCS0636886.1"/>
    </source>
</evidence>
<keyword evidence="3" id="KW-0325">Glycoprotein</keyword>
<feature type="compositionally biased region" description="Gly residues" evidence="4">
    <location>
        <begin position="306"/>
        <end position="315"/>
    </location>
</feature>
<dbReference type="InterPro" id="IPR011042">
    <property type="entry name" value="6-blade_b-propeller_TolB-like"/>
</dbReference>
<dbReference type="InterPro" id="IPR018119">
    <property type="entry name" value="Strictosidine_synth_cons-reg"/>
</dbReference>
<feature type="domain" description="Strictosidine synthase conserved region" evidence="5">
    <location>
        <begin position="101"/>
        <end position="185"/>
    </location>
</feature>